<accession>A0ABY9X6V8</accession>
<protein>
    <recommendedName>
        <fullName evidence="4">Zinc ribbon domain-containing protein</fullName>
    </recommendedName>
</protein>
<keyword evidence="1" id="KW-0472">Membrane</keyword>
<evidence type="ECO:0000313" key="3">
    <source>
        <dbReference type="Proteomes" id="UP001611383"/>
    </source>
</evidence>
<evidence type="ECO:0000313" key="2">
    <source>
        <dbReference type="EMBL" id="WNG51129.1"/>
    </source>
</evidence>
<feature type="transmembrane region" description="Helical" evidence="1">
    <location>
        <begin position="195"/>
        <end position="218"/>
    </location>
</feature>
<keyword evidence="1" id="KW-0812">Transmembrane</keyword>
<sequence>MKCSHCSHPISDESLGFCTECGQLLETPGGEFSGGGERDFSEDYNAGDYNPGPSWDAPPPSAAERLEQLLSKVAGPVGAVAGQVGGVFQDVLDNPRLRSLLPGGSLTLLGLAVVWLALVLSLLPFVMDIGFISSWVMLLMGVLVAVNEWRLISQPEVQVPGSAPLRRLPSSLENLPEDTQHPAIAQAFALLTCTYALLMLGYGPISLVWMLAALMIGYDQGRIYFAEGPAEELDLYSHGPRLHRWVVVGVVLCSFSLLLAWGRSTLRAPGLSGAEQPLSVLTQGALLLLACSAVKHRGLSALHPLALILMGVWLTLWFFLMMSPYAVGPWFYLPGLLLLDAVIVFHLVRLGRGDTPAEEPASDMDMQG</sequence>
<keyword evidence="3" id="KW-1185">Reference proteome</keyword>
<feature type="transmembrane region" description="Helical" evidence="1">
    <location>
        <begin position="129"/>
        <end position="146"/>
    </location>
</feature>
<dbReference type="RefSeq" id="WP_395811043.1">
    <property type="nucleotide sequence ID" value="NZ_CP043494.1"/>
</dbReference>
<proteinExistence type="predicted"/>
<gene>
    <name evidence="2" type="ORF">F0U60_48635</name>
</gene>
<keyword evidence="1" id="KW-1133">Transmembrane helix</keyword>
<feature type="transmembrane region" description="Helical" evidence="1">
    <location>
        <begin position="106"/>
        <end position="123"/>
    </location>
</feature>
<dbReference type="EMBL" id="CP043494">
    <property type="protein sequence ID" value="WNG51129.1"/>
    <property type="molecule type" value="Genomic_DNA"/>
</dbReference>
<organism evidence="2 3">
    <name type="scientific">Archangium minus</name>
    <dbReference type="NCBI Taxonomy" id="83450"/>
    <lineage>
        <taxon>Bacteria</taxon>
        <taxon>Pseudomonadati</taxon>
        <taxon>Myxococcota</taxon>
        <taxon>Myxococcia</taxon>
        <taxon>Myxococcales</taxon>
        <taxon>Cystobacterineae</taxon>
        <taxon>Archangiaceae</taxon>
        <taxon>Archangium</taxon>
    </lineage>
</organism>
<feature type="transmembrane region" description="Helical" evidence="1">
    <location>
        <begin position="331"/>
        <end position="348"/>
    </location>
</feature>
<evidence type="ECO:0000256" key="1">
    <source>
        <dbReference type="SAM" id="Phobius"/>
    </source>
</evidence>
<reference evidence="2 3" key="1">
    <citation type="submission" date="2019-08" db="EMBL/GenBank/DDBJ databases">
        <title>Archangium and Cystobacter genomes.</title>
        <authorList>
            <person name="Chen I.-C.K."/>
            <person name="Wielgoss S."/>
        </authorList>
    </citation>
    <scope>NUCLEOTIDE SEQUENCE [LARGE SCALE GENOMIC DNA]</scope>
    <source>
        <strain evidence="2 3">Cbm 6</strain>
    </source>
</reference>
<feature type="transmembrane region" description="Helical" evidence="1">
    <location>
        <begin position="305"/>
        <end position="325"/>
    </location>
</feature>
<name>A0ABY9X6V8_9BACT</name>
<evidence type="ECO:0008006" key="4">
    <source>
        <dbReference type="Google" id="ProtNLM"/>
    </source>
</evidence>
<dbReference type="Proteomes" id="UP001611383">
    <property type="component" value="Chromosome"/>
</dbReference>
<feature type="transmembrane region" description="Helical" evidence="1">
    <location>
        <begin position="242"/>
        <end position="261"/>
    </location>
</feature>